<sequence length="66" mass="7271">MCANNTAENTTPTPTAVTQHTPLDPPSPPPRSHTTDNQRTHPAPKRMQKTVVTVENPQMCNTIDHD</sequence>
<feature type="compositionally biased region" description="Polar residues" evidence="1">
    <location>
        <begin position="50"/>
        <end position="66"/>
    </location>
</feature>
<accession>A0A1L7CI41</accession>
<keyword evidence="3" id="KW-1185">Reference proteome</keyword>
<name>A0A1L7CI41_9CORY</name>
<evidence type="ECO:0000313" key="2">
    <source>
        <dbReference type="EMBL" id="APT85527.1"/>
    </source>
</evidence>
<feature type="region of interest" description="Disordered" evidence="1">
    <location>
        <begin position="1"/>
        <end position="66"/>
    </location>
</feature>
<dbReference type="KEGG" id="caqu:CAQU_11255"/>
<dbReference type="STRING" id="1431546.CAQU_11255"/>
<organism evidence="2 3">
    <name type="scientific">Corynebacterium aquilae DSM 44791</name>
    <dbReference type="NCBI Taxonomy" id="1431546"/>
    <lineage>
        <taxon>Bacteria</taxon>
        <taxon>Bacillati</taxon>
        <taxon>Actinomycetota</taxon>
        <taxon>Actinomycetes</taxon>
        <taxon>Mycobacteriales</taxon>
        <taxon>Corynebacteriaceae</taxon>
        <taxon>Corynebacterium</taxon>
    </lineage>
</organism>
<protein>
    <submittedName>
        <fullName evidence="2">Uncharacterized protein</fullName>
    </submittedName>
</protein>
<dbReference type="AlphaFoldDB" id="A0A1L7CI41"/>
<dbReference type="Proteomes" id="UP000185478">
    <property type="component" value="Chromosome"/>
</dbReference>
<dbReference type="EMBL" id="CP009245">
    <property type="protein sequence ID" value="APT85527.1"/>
    <property type="molecule type" value="Genomic_DNA"/>
</dbReference>
<proteinExistence type="predicted"/>
<reference evidence="2 3" key="1">
    <citation type="submission" date="2014-08" db="EMBL/GenBank/DDBJ databases">
        <title>Complete genome sequence of Corynebacterium aquilae S-613T(T) (=DSM 44791(T)), isolated from the choana of a healthy golden eagle.</title>
        <authorList>
            <person name="Ruckert C."/>
            <person name="Albersmeier A."/>
            <person name="Winkler A."/>
            <person name="Kalinowski J."/>
        </authorList>
    </citation>
    <scope>NUCLEOTIDE SEQUENCE [LARGE SCALE GENOMIC DNA]</scope>
    <source>
        <strain evidence="2 3">S-613</strain>
    </source>
</reference>
<gene>
    <name evidence="2" type="ORF">CAQU_11255</name>
</gene>
<evidence type="ECO:0000256" key="1">
    <source>
        <dbReference type="SAM" id="MobiDB-lite"/>
    </source>
</evidence>
<feature type="compositionally biased region" description="Low complexity" evidence="1">
    <location>
        <begin position="1"/>
        <end position="22"/>
    </location>
</feature>
<evidence type="ECO:0000313" key="3">
    <source>
        <dbReference type="Proteomes" id="UP000185478"/>
    </source>
</evidence>